<dbReference type="NCBIfam" id="TIGR02124">
    <property type="entry name" value="hypE"/>
    <property type="match status" value="1"/>
</dbReference>
<dbReference type="SUPFAM" id="SSF56042">
    <property type="entry name" value="PurM C-terminal domain-like"/>
    <property type="match status" value="1"/>
</dbReference>
<feature type="domain" description="PurM-like C-terminal" evidence="3">
    <location>
        <begin position="201"/>
        <end position="331"/>
    </location>
</feature>
<comment type="similarity">
    <text evidence="1">Belongs to the HypE family.</text>
</comment>
<accession>A0A1J5TBC1</accession>
<name>A0A1J5TBC1_9ZZZZ</name>
<dbReference type="AlphaFoldDB" id="A0A1J5TBC1"/>
<dbReference type="Gene3D" id="3.30.1330.10">
    <property type="entry name" value="PurM-like, N-terminal domain"/>
    <property type="match status" value="1"/>
</dbReference>
<proteinExistence type="inferred from homology"/>
<organism evidence="4">
    <name type="scientific">mine drainage metagenome</name>
    <dbReference type="NCBI Taxonomy" id="410659"/>
    <lineage>
        <taxon>unclassified sequences</taxon>
        <taxon>metagenomes</taxon>
        <taxon>ecological metagenomes</taxon>
    </lineage>
</organism>
<dbReference type="GO" id="GO:0051604">
    <property type="term" value="P:protein maturation"/>
    <property type="evidence" value="ECO:0007669"/>
    <property type="project" value="TreeGrafter"/>
</dbReference>
<dbReference type="SUPFAM" id="SSF55326">
    <property type="entry name" value="PurM N-terminal domain-like"/>
    <property type="match status" value="1"/>
</dbReference>
<reference evidence="4" key="1">
    <citation type="submission" date="2016-10" db="EMBL/GenBank/DDBJ databases">
        <title>Sequence of Gallionella enrichment culture.</title>
        <authorList>
            <person name="Poehlein A."/>
            <person name="Muehling M."/>
            <person name="Daniel R."/>
        </authorList>
    </citation>
    <scope>NUCLEOTIDE SEQUENCE</scope>
</reference>
<dbReference type="PANTHER" id="PTHR30303">
    <property type="entry name" value="HYDROGENASE ISOENZYMES FORMATION PROTEIN HYPE"/>
    <property type="match status" value="1"/>
</dbReference>
<evidence type="ECO:0000259" key="3">
    <source>
        <dbReference type="Pfam" id="PF02769"/>
    </source>
</evidence>
<comment type="caution">
    <text evidence="4">The sequence shown here is derived from an EMBL/GenBank/DDBJ whole genome shotgun (WGS) entry which is preliminary data.</text>
</comment>
<dbReference type="InterPro" id="IPR016188">
    <property type="entry name" value="PurM-like_N"/>
</dbReference>
<dbReference type="InterPro" id="IPR036921">
    <property type="entry name" value="PurM-like_N_sf"/>
</dbReference>
<evidence type="ECO:0000259" key="2">
    <source>
        <dbReference type="Pfam" id="PF00586"/>
    </source>
</evidence>
<dbReference type="EMBL" id="MLJW01000014">
    <property type="protein sequence ID" value="OIR13605.1"/>
    <property type="molecule type" value="Genomic_DNA"/>
</dbReference>
<protein>
    <submittedName>
        <fullName evidence="4">Hydrogenase expression/formation protein HypE</fullName>
    </submittedName>
</protein>
<dbReference type="PIRSF" id="PIRSF005644">
    <property type="entry name" value="Hdrgns_mtr_HypE"/>
    <property type="match status" value="1"/>
</dbReference>
<dbReference type="InterPro" id="IPR010918">
    <property type="entry name" value="PurM-like_C_dom"/>
</dbReference>
<dbReference type="CDD" id="cd02197">
    <property type="entry name" value="HypE"/>
    <property type="match status" value="1"/>
</dbReference>
<dbReference type="PANTHER" id="PTHR30303:SF0">
    <property type="entry name" value="CARBAMOYL DEHYDRATASE HYPE"/>
    <property type="match status" value="1"/>
</dbReference>
<dbReference type="Gene3D" id="3.90.650.10">
    <property type="entry name" value="PurM-like C-terminal domain"/>
    <property type="match status" value="1"/>
</dbReference>
<dbReference type="InterPro" id="IPR011854">
    <property type="entry name" value="HypE"/>
</dbReference>
<gene>
    <name evidence="4" type="primary">hypE_3</name>
    <name evidence="4" type="ORF">GALL_54240</name>
</gene>
<dbReference type="Pfam" id="PF02769">
    <property type="entry name" value="AIRS_C"/>
    <property type="match status" value="1"/>
</dbReference>
<evidence type="ECO:0000313" key="4">
    <source>
        <dbReference type="EMBL" id="OIR13605.1"/>
    </source>
</evidence>
<dbReference type="Pfam" id="PF00586">
    <property type="entry name" value="AIRS"/>
    <property type="match status" value="1"/>
</dbReference>
<sequence length="374" mass="38924">MTTKPVDPSAWATMLSCYVRPPPMQENSAPSFSCPIPLVRTDEIQIAHGGGGRLTQDLIDRVFAPAFSNPALDARHDGALLPGSGAARIAVTTDSHVVSPLVFKGGDIGCLAVHGTLNDLAMCGARPQWLSAAFILEEGLPMATLEGVVKSMASAAREAGVSIVTGDTKVVERGKGDGLYVVTTGIGIVEHGRVVAPSSIRAGDVILLSGDIGRHGMAILAQREGLAFESPIESDTALLWPAVESLLRAGVDVHCLRDLTRGGLATAVIELAEAAGLAAWLDEERIPVTESVRGACELLGLDPCYVANEGRFVAVVPESDAERALGILAGAAPGGPPSRIGAFRAGPQQTTLRSVVGVERILDRLSGEQLPRIC</sequence>
<evidence type="ECO:0000256" key="1">
    <source>
        <dbReference type="ARBA" id="ARBA00006243"/>
    </source>
</evidence>
<feature type="domain" description="PurM-like N-terminal" evidence="2">
    <location>
        <begin position="77"/>
        <end position="189"/>
    </location>
</feature>
<dbReference type="InterPro" id="IPR036676">
    <property type="entry name" value="PurM-like_C_sf"/>
</dbReference>